<keyword evidence="3" id="KW-0884">PQQ biosynthesis</keyword>
<evidence type="ECO:0000256" key="3">
    <source>
        <dbReference type="ARBA" id="ARBA00022905"/>
    </source>
</evidence>
<dbReference type="Proteomes" id="UP000069205">
    <property type="component" value="Chromosome"/>
</dbReference>
<dbReference type="UniPathway" id="UPA00539"/>
<reference evidence="4 5" key="1">
    <citation type="journal article" date="2015" name="Proc. Natl. Acad. Sci. U.S.A.">
        <title>Expanded metabolic versatility of ubiquitous nitrite-oxidizing bacteria from the genus Nitrospira.</title>
        <authorList>
            <person name="Koch H."/>
            <person name="Lucker S."/>
            <person name="Albertsen M."/>
            <person name="Kitzinger K."/>
            <person name="Herbold C."/>
            <person name="Spieck E."/>
            <person name="Nielsen P.H."/>
            <person name="Wagner M."/>
            <person name="Daims H."/>
        </authorList>
    </citation>
    <scope>NUCLEOTIDE SEQUENCE [LARGE SCALE GENOMIC DNA]</scope>
    <source>
        <strain evidence="4 5">NSP M-1</strain>
    </source>
</reference>
<dbReference type="EMBL" id="CP011801">
    <property type="protein sequence ID" value="ALA57208.1"/>
    <property type="molecule type" value="Genomic_DNA"/>
</dbReference>
<dbReference type="AlphaFoldDB" id="A0A0K2G8C3"/>
<evidence type="ECO:0000313" key="4">
    <source>
        <dbReference type="EMBL" id="ALA57208.1"/>
    </source>
</evidence>
<protein>
    <submittedName>
        <fullName evidence="4">Coenzyme PQQ synthesis protein D</fullName>
    </submittedName>
</protein>
<evidence type="ECO:0000256" key="1">
    <source>
        <dbReference type="ARBA" id="ARBA00004886"/>
    </source>
</evidence>
<dbReference type="RefSeq" id="WP_053378585.1">
    <property type="nucleotide sequence ID" value="NZ_CP011801.1"/>
</dbReference>
<dbReference type="GO" id="GO:0048038">
    <property type="term" value="F:quinone binding"/>
    <property type="evidence" value="ECO:0007669"/>
    <property type="project" value="InterPro"/>
</dbReference>
<sequence length="99" mass="11093">MSYLNGRTPITELSRPKLAAKARLRVDRRDGRLWLLYPEQGLLLNRTAGETLRLCTGRLTVAAIVDRLAGRHGEDRREAVQADVLRLLDDLSAKGLLDT</sequence>
<dbReference type="InterPro" id="IPR041881">
    <property type="entry name" value="PqqD_sf"/>
</dbReference>
<proteinExistence type="predicted"/>
<gene>
    <name evidence="4" type="primary">pqqD</name>
    <name evidence="4" type="ORF">NITMOv2_0772</name>
</gene>
<dbReference type="KEGG" id="nmv:NITMOv2_0772"/>
<dbReference type="NCBIfam" id="TIGR03859">
    <property type="entry name" value="PQQ_PqqD"/>
    <property type="match status" value="1"/>
</dbReference>
<dbReference type="InterPro" id="IPR022479">
    <property type="entry name" value="PqqD_bac"/>
</dbReference>
<dbReference type="InterPro" id="IPR008792">
    <property type="entry name" value="PQQD"/>
</dbReference>
<comment type="subunit">
    <text evidence="2">Monomer. Interacts with PqqE.</text>
</comment>
<name>A0A0K2G8C3_NITMO</name>
<comment type="pathway">
    <text evidence="1">Cofactor biosynthesis; pyrroloquinoline quinone biosynthesis.</text>
</comment>
<dbReference type="GO" id="GO:0018189">
    <property type="term" value="P:pyrroloquinoline quinone biosynthetic process"/>
    <property type="evidence" value="ECO:0007669"/>
    <property type="project" value="UniProtKB-UniPathway"/>
</dbReference>
<keyword evidence="5" id="KW-1185">Reference proteome</keyword>
<dbReference type="Pfam" id="PF05402">
    <property type="entry name" value="PqqD"/>
    <property type="match status" value="1"/>
</dbReference>
<accession>A0A0K2G8C3</accession>
<organism evidence="4 5">
    <name type="scientific">Nitrospira moscoviensis</name>
    <dbReference type="NCBI Taxonomy" id="42253"/>
    <lineage>
        <taxon>Bacteria</taxon>
        <taxon>Pseudomonadati</taxon>
        <taxon>Nitrospirota</taxon>
        <taxon>Nitrospiria</taxon>
        <taxon>Nitrospirales</taxon>
        <taxon>Nitrospiraceae</taxon>
        <taxon>Nitrospira</taxon>
    </lineage>
</organism>
<dbReference type="OrthoDB" id="7356791at2"/>
<dbReference type="Gene3D" id="1.10.10.1150">
    <property type="entry name" value="Coenzyme PQQ synthesis protein D (PqqD)"/>
    <property type="match status" value="1"/>
</dbReference>
<dbReference type="STRING" id="42253.NITMOv2_0772"/>
<evidence type="ECO:0000256" key="2">
    <source>
        <dbReference type="ARBA" id="ARBA00011741"/>
    </source>
</evidence>
<evidence type="ECO:0000313" key="5">
    <source>
        <dbReference type="Proteomes" id="UP000069205"/>
    </source>
</evidence>